<dbReference type="PANTHER" id="PTHR22826">
    <property type="entry name" value="RHO GUANINE EXCHANGE FACTOR-RELATED"/>
    <property type="match status" value="1"/>
</dbReference>
<feature type="domain" description="DH" evidence="3">
    <location>
        <begin position="44"/>
        <end position="218"/>
    </location>
</feature>
<dbReference type="PANTHER" id="PTHR22826:SF106">
    <property type="entry name" value="TRIO, ISOFORM A"/>
    <property type="match status" value="1"/>
</dbReference>
<evidence type="ECO:0000313" key="5">
    <source>
        <dbReference type="Proteomes" id="UP000037510"/>
    </source>
</evidence>
<dbReference type="PROSITE" id="PS50010">
    <property type="entry name" value="DH_2"/>
    <property type="match status" value="1"/>
</dbReference>
<dbReference type="SMART" id="SM00325">
    <property type="entry name" value="RhoGEF"/>
    <property type="match status" value="1"/>
</dbReference>
<dbReference type="Pfam" id="PF22697">
    <property type="entry name" value="SOS1_NGEF_PH"/>
    <property type="match status" value="1"/>
</dbReference>
<feature type="domain" description="PH" evidence="2">
    <location>
        <begin position="230"/>
        <end position="342"/>
    </location>
</feature>
<dbReference type="Proteomes" id="UP000037510">
    <property type="component" value="Unassembled WGS sequence"/>
</dbReference>
<comment type="caution">
    <text evidence="4">The sequence shown here is derived from an EMBL/GenBank/DDBJ whole genome shotgun (WGS) entry which is preliminary data.</text>
</comment>
<dbReference type="GO" id="GO:0007411">
    <property type="term" value="P:axon guidance"/>
    <property type="evidence" value="ECO:0007669"/>
    <property type="project" value="TreeGrafter"/>
</dbReference>
<dbReference type="AlphaFoldDB" id="A0A0L7L2Z8"/>
<proteinExistence type="predicted"/>
<dbReference type="PROSITE" id="PS50003">
    <property type="entry name" value="PH_DOMAIN"/>
    <property type="match status" value="1"/>
</dbReference>
<dbReference type="GO" id="GO:0005737">
    <property type="term" value="C:cytoplasm"/>
    <property type="evidence" value="ECO:0007669"/>
    <property type="project" value="TreeGrafter"/>
</dbReference>
<dbReference type="InterPro" id="IPR035899">
    <property type="entry name" value="DBL_dom_sf"/>
</dbReference>
<dbReference type="GO" id="GO:0005085">
    <property type="term" value="F:guanyl-nucleotide exchange factor activity"/>
    <property type="evidence" value="ECO:0007669"/>
    <property type="project" value="UniProtKB-KW"/>
</dbReference>
<dbReference type="InterPro" id="IPR011993">
    <property type="entry name" value="PH-like_dom_sf"/>
</dbReference>
<dbReference type="InterPro" id="IPR055251">
    <property type="entry name" value="SOS1_NGEF_PH"/>
</dbReference>
<dbReference type="InterPro" id="IPR000219">
    <property type="entry name" value="DH_dom"/>
</dbReference>
<keyword evidence="5" id="KW-1185">Reference proteome</keyword>
<accession>A0A0L7L2Z8</accession>
<protein>
    <recommendedName>
        <fullName evidence="6">Triple functional domain protein</fullName>
    </recommendedName>
</protein>
<dbReference type="InterPro" id="IPR001849">
    <property type="entry name" value="PH_domain"/>
</dbReference>
<evidence type="ECO:0000259" key="2">
    <source>
        <dbReference type="PROSITE" id="PS50003"/>
    </source>
</evidence>
<reference evidence="4 5" key="1">
    <citation type="journal article" date="2015" name="Genome Biol. Evol.">
        <title>The genome of winter moth (Operophtera brumata) provides a genomic perspective on sexual dimorphism and phenology.</title>
        <authorList>
            <person name="Derks M.F."/>
            <person name="Smit S."/>
            <person name="Salis L."/>
            <person name="Schijlen E."/>
            <person name="Bossers A."/>
            <person name="Mateman C."/>
            <person name="Pijl A.S."/>
            <person name="de Ridder D."/>
            <person name="Groenen M.A."/>
            <person name="Visser M.E."/>
            <person name="Megens H.J."/>
        </authorList>
    </citation>
    <scope>NUCLEOTIDE SEQUENCE [LARGE SCALE GENOMIC DNA]</scope>
    <source>
        <strain evidence="4">WM2013NL</strain>
        <tissue evidence="4">Head and thorax</tissue>
    </source>
</reference>
<name>A0A0L7L2Z8_OPEBR</name>
<dbReference type="CDD" id="cd00160">
    <property type="entry name" value="RhoGEF"/>
    <property type="match status" value="1"/>
</dbReference>
<dbReference type="SMART" id="SM00233">
    <property type="entry name" value="PH"/>
    <property type="match status" value="1"/>
</dbReference>
<dbReference type="Pfam" id="PF00621">
    <property type="entry name" value="RhoGEF"/>
    <property type="match status" value="1"/>
</dbReference>
<dbReference type="SUPFAM" id="SSF50729">
    <property type="entry name" value="PH domain-like"/>
    <property type="match status" value="1"/>
</dbReference>
<sequence>MTIYRDVARLEQHGATPATSKAEDNGEQATCAELDEPNEAILKKRDFVLRELVETEEIYVMDLRLVVEGYMAHIHDHPNDPPLPEGLRDRRNRMIFGNIEIIYEWHRDKFLEDLRKCIDRPELLGPLFRRFLEKRIFMYEHYCRNKPVSEYIVSDHDQYFQELADLLIKPIQRIQKYHLLVKKILSYTELANCPAHVIASLNDAMKCSAIIPKNANNMMDVGRLQGFTGNIQAQGKLLRQETMFVADISNNANDRGREKETHVFLFEQCVIFSDPVGRRSQFVSPTYHYRAHVQMNKMELGENRGDAFVIHSLDPSKPRQSFACRSEGHSQEWVDALKNIIESQFNFGVALENPGAYLRELRDPL</sequence>
<dbReference type="STRING" id="104452.A0A0L7L2Z8"/>
<keyword evidence="1" id="KW-0344">Guanine-nucleotide releasing factor</keyword>
<evidence type="ECO:0000256" key="1">
    <source>
        <dbReference type="ARBA" id="ARBA00022658"/>
    </source>
</evidence>
<dbReference type="SUPFAM" id="SSF48065">
    <property type="entry name" value="DBL homology domain (DH-domain)"/>
    <property type="match status" value="1"/>
</dbReference>
<evidence type="ECO:0000313" key="4">
    <source>
        <dbReference type="EMBL" id="KOB69883.1"/>
    </source>
</evidence>
<evidence type="ECO:0008006" key="6">
    <source>
        <dbReference type="Google" id="ProtNLM"/>
    </source>
</evidence>
<dbReference type="InterPro" id="IPR051336">
    <property type="entry name" value="RhoGEF_Guanine_NuclExch_SF"/>
</dbReference>
<dbReference type="EMBL" id="JTDY01003246">
    <property type="protein sequence ID" value="KOB69883.1"/>
    <property type="molecule type" value="Genomic_DNA"/>
</dbReference>
<organism evidence="4 5">
    <name type="scientific">Operophtera brumata</name>
    <name type="common">Winter moth</name>
    <name type="synonym">Phalaena brumata</name>
    <dbReference type="NCBI Taxonomy" id="104452"/>
    <lineage>
        <taxon>Eukaryota</taxon>
        <taxon>Metazoa</taxon>
        <taxon>Ecdysozoa</taxon>
        <taxon>Arthropoda</taxon>
        <taxon>Hexapoda</taxon>
        <taxon>Insecta</taxon>
        <taxon>Pterygota</taxon>
        <taxon>Neoptera</taxon>
        <taxon>Endopterygota</taxon>
        <taxon>Lepidoptera</taxon>
        <taxon>Glossata</taxon>
        <taxon>Ditrysia</taxon>
        <taxon>Geometroidea</taxon>
        <taxon>Geometridae</taxon>
        <taxon>Larentiinae</taxon>
        <taxon>Operophtera</taxon>
    </lineage>
</organism>
<dbReference type="Gene3D" id="2.30.29.30">
    <property type="entry name" value="Pleckstrin-homology domain (PH domain)/Phosphotyrosine-binding domain (PTB)"/>
    <property type="match status" value="1"/>
</dbReference>
<dbReference type="GO" id="GO:0019898">
    <property type="term" value="C:extrinsic component of membrane"/>
    <property type="evidence" value="ECO:0007669"/>
    <property type="project" value="TreeGrafter"/>
</dbReference>
<dbReference type="Gene3D" id="1.20.900.10">
    <property type="entry name" value="Dbl homology (DH) domain"/>
    <property type="match status" value="1"/>
</dbReference>
<gene>
    <name evidence="4" type="ORF">OBRU01_16202</name>
</gene>
<evidence type="ECO:0000259" key="3">
    <source>
        <dbReference type="PROSITE" id="PS50010"/>
    </source>
</evidence>